<accession>A0A4D4LEU0</accession>
<dbReference type="OrthoDB" id="4251531at2"/>
<dbReference type="RefSeq" id="WP_137980087.1">
    <property type="nucleotide sequence ID" value="NZ_BAAASO010000031.1"/>
</dbReference>
<dbReference type="GO" id="GO:0004674">
    <property type="term" value="F:protein serine/threonine kinase activity"/>
    <property type="evidence" value="ECO:0007669"/>
    <property type="project" value="UniProtKB-KW"/>
</dbReference>
<evidence type="ECO:0000256" key="2">
    <source>
        <dbReference type="SAM" id="MobiDB-lite"/>
    </source>
</evidence>
<dbReference type="Proteomes" id="UP000301309">
    <property type="component" value="Unassembled WGS sequence"/>
</dbReference>
<keyword evidence="5" id="KW-1185">Reference proteome</keyword>
<evidence type="ECO:0000313" key="4">
    <source>
        <dbReference type="EMBL" id="GDY57630.1"/>
    </source>
</evidence>
<evidence type="ECO:0000256" key="1">
    <source>
        <dbReference type="ARBA" id="ARBA00022527"/>
    </source>
</evidence>
<dbReference type="Gene3D" id="3.30.565.10">
    <property type="entry name" value="Histidine kinase-like ATPase, C-terminal domain"/>
    <property type="match status" value="1"/>
</dbReference>
<proteinExistence type="predicted"/>
<gene>
    <name evidence="4" type="ORF">SVIO_082530</name>
</gene>
<evidence type="ECO:0000259" key="3">
    <source>
        <dbReference type="Pfam" id="PF13581"/>
    </source>
</evidence>
<reference evidence="4 5" key="1">
    <citation type="journal article" date="2020" name="Int. J. Syst. Evol. Microbiol.">
        <title>Reclassification of Streptomyces castelarensis and Streptomyces sporoclivatus as later heterotypic synonyms of Streptomyces antimycoticus.</title>
        <authorList>
            <person name="Komaki H."/>
            <person name="Tamura T."/>
        </authorList>
    </citation>
    <scope>NUCLEOTIDE SEQUENCE [LARGE SCALE GENOMIC DNA]</scope>
    <source>
        <strain evidence="4 5">NBRC 13459</strain>
    </source>
</reference>
<dbReference type="InterPro" id="IPR050267">
    <property type="entry name" value="Anti-sigma-factor_SerPK"/>
</dbReference>
<dbReference type="SUPFAM" id="SSF55874">
    <property type="entry name" value="ATPase domain of HSP90 chaperone/DNA topoisomerase II/histidine kinase"/>
    <property type="match status" value="1"/>
</dbReference>
<dbReference type="EMBL" id="BJHW01000001">
    <property type="protein sequence ID" value="GDY57630.1"/>
    <property type="molecule type" value="Genomic_DNA"/>
</dbReference>
<dbReference type="AlphaFoldDB" id="A0A4D4LEU0"/>
<keyword evidence="4" id="KW-0067">ATP-binding</keyword>
<name>A0A4D4LEU0_STRVO</name>
<dbReference type="GO" id="GO:0005524">
    <property type="term" value="F:ATP binding"/>
    <property type="evidence" value="ECO:0007669"/>
    <property type="project" value="UniProtKB-KW"/>
</dbReference>
<dbReference type="PANTHER" id="PTHR35526:SF3">
    <property type="entry name" value="ANTI-SIGMA-F FACTOR RSBW"/>
    <property type="match status" value="1"/>
</dbReference>
<keyword evidence="1" id="KW-0723">Serine/threonine-protein kinase</keyword>
<dbReference type="PANTHER" id="PTHR35526">
    <property type="entry name" value="ANTI-SIGMA-F FACTOR RSBW-RELATED"/>
    <property type="match status" value="1"/>
</dbReference>
<feature type="region of interest" description="Disordered" evidence="2">
    <location>
        <begin position="86"/>
        <end position="106"/>
    </location>
</feature>
<evidence type="ECO:0000313" key="5">
    <source>
        <dbReference type="Proteomes" id="UP000301309"/>
    </source>
</evidence>
<protein>
    <submittedName>
        <fullName evidence="4">ATP-binding protein</fullName>
    </submittedName>
</protein>
<comment type="caution">
    <text evidence="4">The sequence shown here is derived from an EMBL/GenBank/DDBJ whole genome shotgun (WGS) entry which is preliminary data.</text>
</comment>
<keyword evidence="4" id="KW-0547">Nucleotide-binding</keyword>
<keyword evidence="1" id="KW-0808">Transferase</keyword>
<dbReference type="CDD" id="cd16936">
    <property type="entry name" value="HATPase_RsbW-like"/>
    <property type="match status" value="1"/>
</dbReference>
<dbReference type="InterPro" id="IPR036890">
    <property type="entry name" value="HATPase_C_sf"/>
</dbReference>
<dbReference type="Pfam" id="PF13581">
    <property type="entry name" value="HATPase_c_2"/>
    <property type="match status" value="1"/>
</dbReference>
<sequence length="137" mass="14958">MNAESHDVNPLHGWKQRFTPVPLSVPHVRRAADAALRAWGLDRSSAALVLLVVSELATNAVRHGRVPGRYFEVRIACDAEKMVGVEVSDPREGHPALADPTPDDESGRGLAIVDALAEAWGVRERVVGKTVWARIRL</sequence>
<dbReference type="InterPro" id="IPR003594">
    <property type="entry name" value="HATPase_dom"/>
</dbReference>
<feature type="domain" description="Histidine kinase/HSP90-like ATPase" evidence="3">
    <location>
        <begin position="23"/>
        <end position="134"/>
    </location>
</feature>
<keyword evidence="1" id="KW-0418">Kinase</keyword>
<organism evidence="4 5">
    <name type="scientific">Streptomyces violaceusniger</name>
    <dbReference type="NCBI Taxonomy" id="68280"/>
    <lineage>
        <taxon>Bacteria</taxon>
        <taxon>Bacillati</taxon>
        <taxon>Actinomycetota</taxon>
        <taxon>Actinomycetes</taxon>
        <taxon>Kitasatosporales</taxon>
        <taxon>Streptomycetaceae</taxon>
        <taxon>Streptomyces</taxon>
        <taxon>Streptomyces violaceusniger group</taxon>
    </lineage>
</organism>